<name>A0A8S9P147_BRACR</name>
<protein>
    <submittedName>
        <fullName evidence="1">Uncharacterized protein</fullName>
    </submittedName>
</protein>
<dbReference type="EMBL" id="QGKX02001521">
    <property type="protein sequence ID" value="KAF3510908.1"/>
    <property type="molecule type" value="Genomic_DNA"/>
</dbReference>
<sequence>METDGFDYLKEGCPCLLSELLEYVVRLSEHSLASLGHGKELYVDGCDVNGRRVKQSKLTLEGERVTDVGEHLVKQNCRRVVICVFVICKRISDCDLCCPVSSV</sequence>
<proteinExistence type="predicted"/>
<dbReference type="AlphaFoldDB" id="A0A8S9P147"/>
<accession>A0A8S9P147</accession>
<gene>
    <name evidence="1" type="ORF">F2Q69_00002788</name>
</gene>
<comment type="caution">
    <text evidence="1">The sequence shown here is derived from an EMBL/GenBank/DDBJ whole genome shotgun (WGS) entry which is preliminary data.</text>
</comment>
<evidence type="ECO:0000313" key="2">
    <source>
        <dbReference type="Proteomes" id="UP000712600"/>
    </source>
</evidence>
<organism evidence="1 2">
    <name type="scientific">Brassica cretica</name>
    <name type="common">Mustard</name>
    <dbReference type="NCBI Taxonomy" id="69181"/>
    <lineage>
        <taxon>Eukaryota</taxon>
        <taxon>Viridiplantae</taxon>
        <taxon>Streptophyta</taxon>
        <taxon>Embryophyta</taxon>
        <taxon>Tracheophyta</taxon>
        <taxon>Spermatophyta</taxon>
        <taxon>Magnoliopsida</taxon>
        <taxon>eudicotyledons</taxon>
        <taxon>Gunneridae</taxon>
        <taxon>Pentapetalae</taxon>
        <taxon>rosids</taxon>
        <taxon>malvids</taxon>
        <taxon>Brassicales</taxon>
        <taxon>Brassicaceae</taxon>
        <taxon>Brassiceae</taxon>
        <taxon>Brassica</taxon>
    </lineage>
</organism>
<reference evidence="1" key="1">
    <citation type="submission" date="2019-12" db="EMBL/GenBank/DDBJ databases">
        <title>Genome sequencing and annotation of Brassica cretica.</title>
        <authorList>
            <person name="Studholme D.J."/>
            <person name="Sarris P."/>
        </authorList>
    </citation>
    <scope>NUCLEOTIDE SEQUENCE</scope>
    <source>
        <strain evidence="1">PFS-109/04</strain>
        <tissue evidence="1">Leaf</tissue>
    </source>
</reference>
<evidence type="ECO:0000313" key="1">
    <source>
        <dbReference type="EMBL" id="KAF3510908.1"/>
    </source>
</evidence>
<dbReference type="Proteomes" id="UP000712600">
    <property type="component" value="Unassembled WGS sequence"/>
</dbReference>